<dbReference type="STRING" id="131310.A0A0N4ZYB9"/>
<keyword evidence="1" id="KW-1185">Reference proteome</keyword>
<evidence type="ECO:0000313" key="1">
    <source>
        <dbReference type="Proteomes" id="UP000038045"/>
    </source>
</evidence>
<dbReference type="GO" id="GO:0006450">
    <property type="term" value="P:regulation of translational fidelity"/>
    <property type="evidence" value="ECO:0007669"/>
    <property type="project" value="InterPro"/>
</dbReference>
<dbReference type="PANTHER" id="PTHR15004">
    <property type="entry name" value="GLUTAMYL-TRNA(GLN) AMIDOTRANSFERASE SUBUNIT C, MITOCHONDRIAL"/>
    <property type="match status" value="1"/>
</dbReference>
<accession>A0A0N4ZYB9</accession>
<dbReference type="WBParaSite" id="PTRK_0001379100.1">
    <property type="protein sequence ID" value="PTRK_0001379100.1"/>
    <property type="gene ID" value="PTRK_0001379100"/>
</dbReference>
<protein>
    <submittedName>
        <fullName evidence="2">Glutamyl-tRNA(Gln) amidotransferase subunit C, mitochondrial</fullName>
    </submittedName>
</protein>
<dbReference type="InterPro" id="IPR036113">
    <property type="entry name" value="Asp/Glu-ADT_sf_sub_c"/>
</dbReference>
<dbReference type="GO" id="GO:0032543">
    <property type="term" value="P:mitochondrial translation"/>
    <property type="evidence" value="ECO:0007669"/>
    <property type="project" value="TreeGrafter"/>
</dbReference>
<evidence type="ECO:0000313" key="2">
    <source>
        <dbReference type="WBParaSite" id="PTRK_0001379100.1"/>
    </source>
</evidence>
<dbReference type="PANTHER" id="PTHR15004:SF0">
    <property type="entry name" value="GLUTAMYL-TRNA(GLN) AMIDOTRANSFERASE SUBUNIT C, MITOCHONDRIAL"/>
    <property type="match status" value="1"/>
</dbReference>
<dbReference type="GO" id="GO:0005739">
    <property type="term" value="C:mitochondrion"/>
    <property type="evidence" value="ECO:0007669"/>
    <property type="project" value="TreeGrafter"/>
</dbReference>
<proteinExistence type="predicted"/>
<dbReference type="GO" id="GO:0030956">
    <property type="term" value="C:glutamyl-tRNA(Gln) amidotransferase complex"/>
    <property type="evidence" value="ECO:0007669"/>
    <property type="project" value="TreeGrafter"/>
</dbReference>
<name>A0A0N4ZYB9_PARTI</name>
<dbReference type="GO" id="GO:0070681">
    <property type="term" value="P:glutaminyl-tRNAGln biosynthesis via transamidation"/>
    <property type="evidence" value="ECO:0007669"/>
    <property type="project" value="TreeGrafter"/>
</dbReference>
<dbReference type="SUPFAM" id="SSF141000">
    <property type="entry name" value="Glu-tRNAGln amidotransferase C subunit"/>
    <property type="match status" value="1"/>
</dbReference>
<dbReference type="AlphaFoldDB" id="A0A0N4ZYB9"/>
<reference evidence="2" key="1">
    <citation type="submission" date="2017-02" db="UniProtKB">
        <authorList>
            <consortium name="WormBaseParasite"/>
        </authorList>
    </citation>
    <scope>IDENTIFICATION</scope>
</reference>
<dbReference type="Pfam" id="PF02686">
    <property type="entry name" value="GatC"/>
    <property type="match status" value="1"/>
</dbReference>
<sequence>MLLFNKNIIFIRNIYKNFLPKNVYHMKIKYNEKDAVTKIDKDLLNHLEQISLLRFTKNDIENLKEDIFLANAIFTIEDKTKGVEPLYSVMDDVINCPLREDIPEDCSKDIILQNTQNSLDDYFVSPQPNTPLVVKH</sequence>
<dbReference type="InterPro" id="IPR003837">
    <property type="entry name" value="GatC"/>
</dbReference>
<dbReference type="Proteomes" id="UP000038045">
    <property type="component" value="Unplaced"/>
</dbReference>
<organism evidence="1 2">
    <name type="scientific">Parastrongyloides trichosuri</name>
    <name type="common">Possum-specific nematode worm</name>
    <dbReference type="NCBI Taxonomy" id="131310"/>
    <lineage>
        <taxon>Eukaryota</taxon>
        <taxon>Metazoa</taxon>
        <taxon>Ecdysozoa</taxon>
        <taxon>Nematoda</taxon>
        <taxon>Chromadorea</taxon>
        <taxon>Rhabditida</taxon>
        <taxon>Tylenchina</taxon>
        <taxon>Panagrolaimomorpha</taxon>
        <taxon>Strongyloidoidea</taxon>
        <taxon>Strongyloididae</taxon>
        <taxon>Parastrongyloides</taxon>
    </lineage>
</organism>